<dbReference type="AlphaFoldDB" id="A0A7T8JY69"/>
<evidence type="ECO:0000256" key="1">
    <source>
        <dbReference type="ARBA" id="ARBA00004123"/>
    </source>
</evidence>
<feature type="region of interest" description="Disordered" evidence="2">
    <location>
        <begin position="45"/>
        <end position="81"/>
    </location>
</feature>
<sequence length="81" mass="9194">MSEQEMKRQRAIDLLCAQVDPKVITTQIKVSWATVYNIRKAMEGMDPISRKPGTGGHNKNESGEFLNLLQENIKKDPTKVH</sequence>
<dbReference type="GO" id="GO:0005634">
    <property type="term" value="C:nucleus"/>
    <property type="evidence" value="ECO:0007669"/>
    <property type="project" value="UniProtKB-SubCell"/>
</dbReference>
<dbReference type="EMBL" id="CP045903">
    <property type="protein sequence ID" value="QQP39503.1"/>
    <property type="molecule type" value="Genomic_DNA"/>
</dbReference>
<feature type="compositionally biased region" description="Basic and acidic residues" evidence="2">
    <location>
        <begin position="72"/>
        <end position="81"/>
    </location>
</feature>
<organism evidence="3 4">
    <name type="scientific">Caligus rogercresseyi</name>
    <name type="common">Sea louse</name>
    <dbReference type="NCBI Taxonomy" id="217165"/>
    <lineage>
        <taxon>Eukaryota</taxon>
        <taxon>Metazoa</taxon>
        <taxon>Ecdysozoa</taxon>
        <taxon>Arthropoda</taxon>
        <taxon>Crustacea</taxon>
        <taxon>Multicrustacea</taxon>
        <taxon>Hexanauplia</taxon>
        <taxon>Copepoda</taxon>
        <taxon>Siphonostomatoida</taxon>
        <taxon>Caligidae</taxon>
        <taxon>Caligus</taxon>
    </lineage>
</organism>
<name>A0A7T8JY69_CALRO</name>
<accession>A0A7T8JY69</accession>
<reference evidence="4" key="1">
    <citation type="submission" date="2021-01" db="EMBL/GenBank/DDBJ databases">
        <title>Caligus Genome Assembly.</title>
        <authorList>
            <person name="Gallardo-Escarate C."/>
        </authorList>
    </citation>
    <scope>NUCLEOTIDE SEQUENCE [LARGE SCALE GENOMIC DNA]</scope>
</reference>
<comment type="subcellular location">
    <subcellularLocation>
        <location evidence="1">Nucleus</location>
    </subcellularLocation>
</comment>
<evidence type="ECO:0000313" key="4">
    <source>
        <dbReference type="Proteomes" id="UP000595437"/>
    </source>
</evidence>
<dbReference type="Proteomes" id="UP000595437">
    <property type="component" value="Chromosome 14"/>
</dbReference>
<proteinExistence type="predicted"/>
<dbReference type="InterPro" id="IPR009057">
    <property type="entry name" value="Homeodomain-like_sf"/>
</dbReference>
<gene>
    <name evidence="3" type="ORF">FKW44_020402</name>
</gene>
<dbReference type="SUPFAM" id="SSF46689">
    <property type="entry name" value="Homeodomain-like"/>
    <property type="match status" value="1"/>
</dbReference>
<evidence type="ECO:0000313" key="3">
    <source>
        <dbReference type="EMBL" id="QQP39503.1"/>
    </source>
</evidence>
<evidence type="ECO:0000256" key="2">
    <source>
        <dbReference type="SAM" id="MobiDB-lite"/>
    </source>
</evidence>
<keyword evidence="4" id="KW-1185">Reference proteome</keyword>
<protein>
    <submittedName>
        <fullName evidence="3">Uncharacterized protein</fullName>
    </submittedName>
</protein>